<dbReference type="GeneID" id="28845926"/>
<evidence type="ECO:0000256" key="2">
    <source>
        <dbReference type="ARBA" id="ARBA00022679"/>
    </source>
</evidence>
<feature type="active site" description="Nucleophile" evidence="3">
    <location>
        <position position="164"/>
    </location>
</feature>
<evidence type="ECO:0000313" key="6">
    <source>
        <dbReference type="Proteomes" id="UP000078397"/>
    </source>
</evidence>
<keyword evidence="6" id="KW-1185">Reference proteome</keyword>
<dbReference type="STRING" id="1380566.A0A179F778"/>
<dbReference type="GO" id="GO:0009086">
    <property type="term" value="P:methionine biosynthetic process"/>
    <property type="evidence" value="ECO:0007669"/>
    <property type="project" value="TreeGrafter"/>
</dbReference>
<dbReference type="EMBL" id="LSBJ02000001">
    <property type="protein sequence ID" value="OAQ61257.1"/>
    <property type="molecule type" value="Genomic_DNA"/>
</dbReference>
<gene>
    <name evidence="5" type="ORF">VFPPC_02251</name>
</gene>
<feature type="domain" description="AB hydrolase-1" evidence="4">
    <location>
        <begin position="72"/>
        <end position="316"/>
    </location>
</feature>
<dbReference type="AlphaFoldDB" id="A0A179F778"/>
<accession>A0A179F778</accession>
<evidence type="ECO:0000313" key="5">
    <source>
        <dbReference type="EMBL" id="OAQ61257.1"/>
    </source>
</evidence>
<dbReference type="OrthoDB" id="9972683at2759"/>
<dbReference type="PIRSF" id="PIRSF000443">
    <property type="entry name" value="Homoser_Ac_trans"/>
    <property type="match status" value="1"/>
</dbReference>
<feature type="active site" evidence="3">
    <location>
        <position position="306"/>
    </location>
</feature>
<proteinExistence type="inferred from homology"/>
<evidence type="ECO:0000256" key="3">
    <source>
        <dbReference type="PIRSR" id="PIRSR000443-1"/>
    </source>
</evidence>
<dbReference type="Proteomes" id="UP000078397">
    <property type="component" value="Unassembled WGS sequence"/>
</dbReference>
<dbReference type="RefSeq" id="XP_018139066.1">
    <property type="nucleotide sequence ID" value="XM_018281932.1"/>
</dbReference>
<reference evidence="5 6" key="1">
    <citation type="journal article" date="2016" name="PLoS Pathog.">
        <title>Biosynthesis of antibiotic leucinostatins in bio-control fungus Purpureocillium lilacinum and their inhibition on phytophthora revealed by genome mining.</title>
        <authorList>
            <person name="Wang G."/>
            <person name="Liu Z."/>
            <person name="Lin R."/>
            <person name="Li E."/>
            <person name="Mao Z."/>
            <person name="Ling J."/>
            <person name="Yang Y."/>
            <person name="Yin W.B."/>
            <person name="Xie B."/>
        </authorList>
    </citation>
    <scope>NUCLEOTIDE SEQUENCE [LARGE SCALE GENOMIC DNA]</scope>
    <source>
        <strain evidence="5">170</strain>
    </source>
</reference>
<dbReference type="InterPro" id="IPR008220">
    <property type="entry name" value="HAT_MetX-like"/>
</dbReference>
<dbReference type="PANTHER" id="PTHR32268:SF11">
    <property type="entry name" value="HOMOSERINE O-ACETYLTRANSFERASE"/>
    <property type="match status" value="1"/>
</dbReference>
<dbReference type="GO" id="GO:0009092">
    <property type="term" value="P:homoserine metabolic process"/>
    <property type="evidence" value="ECO:0007669"/>
    <property type="project" value="TreeGrafter"/>
</dbReference>
<dbReference type="GO" id="GO:0004414">
    <property type="term" value="F:homoserine O-acetyltransferase activity"/>
    <property type="evidence" value="ECO:0007669"/>
    <property type="project" value="TreeGrafter"/>
</dbReference>
<dbReference type="Gene3D" id="3.40.50.1820">
    <property type="entry name" value="alpha/beta hydrolase"/>
    <property type="match status" value="1"/>
</dbReference>
<dbReference type="NCBIfam" id="NF005071">
    <property type="entry name" value="PRK06489.1"/>
    <property type="match status" value="1"/>
</dbReference>
<dbReference type="PANTHER" id="PTHR32268">
    <property type="entry name" value="HOMOSERINE O-ACETYLTRANSFERASE"/>
    <property type="match status" value="1"/>
</dbReference>
<dbReference type="InterPro" id="IPR029058">
    <property type="entry name" value="AB_hydrolase_fold"/>
</dbReference>
<name>A0A179F778_METCM</name>
<dbReference type="Pfam" id="PF00561">
    <property type="entry name" value="Abhydrolase_1"/>
    <property type="match status" value="1"/>
</dbReference>
<organism evidence="5 6">
    <name type="scientific">Pochonia chlamydosporia 170</name>
    <dbReference type="NCBI Taxonomy" id="1380566"/>
    <lineage>
        <taxon>Eukaryota</taxon>
        <taxon>Fungi</taxon>
        <taxon>Dikarya</taxon>
        <taxon>Ascomycota</taxon>
        <taxon>Pezizomycotina</taxon>
        <taxon>Sordariomycetes</taxon>
        <taxon>Hypocreomycetidae</taxon>
        <taxon>Hypocreales</taxon>
        <taxon>Clavicipitaceae</taxon>
        <taxon>Pochonia</taxon>
    </lineage>
</organism>
<protein>
    <submittedName>
        <fullName evidence="5">Homoserine O-acetyltransferase</fullName>
    </submittedName>
</protein>
<dbReference type="SUPFAM" id="SSF53474">
    <property type="entry name" value="alpha/beta-Hydrolases"/>
    <property type="match status" value="1"/>
</dbReference>
<comment type="caution">
    <text evidence="5">The sequence shown here is derived from an EMBL/GenBank/DDBJ whole genome shotgun (WGS) entry which is preliminary data.</text>
</comment>
<dbReference type="KEGG" id="pchm:VFPPC_02251"/>
<keyword evidence="2" id="KW-0808">Transferase</keyword>
<evidence type="ECO:0000259" key="4">
    <source>
        <dbReference type="Pfam" id="PF00561"/>
    </source>
</evidence>
<comment type="similarity">
    <text evidence="1">Belongs to the AB hydrolase superfamily. MetX family.</text>
</comment>
<sequence length="364" mass="40482">MTIKRFQPSDMQSSSSTGVEHADLTSNWAVPQPGFHVIQSFEFCSGETMENLRLHYKTIGNLKRDSKGRALNVVLIMHGTGGSSDQFLNNHFAGELFNPTQPLDAQKYFIILRDGIGHGQSSKPSDGLRARFPKYGYRDMVRADYELLNKGLGIDHLRLVMGTSMGGMQSWLWGGMYPNFMDAILPLASLPTQISGRNRMSRKMIIDAITSDPNYRDGEYSEQPLLGLTSALYILTWMSSIPLLWQKLAPDQKSADDFLNDRIQTGLKSTDANDLLYQVASSEDYDPRPLLATIKAPLVAINSADDQVNPPELQILEQGVKAVLNGRSVLIPISDHTRGHGSHTFAALWKDELRTLLEATQRTG</sequence>
<dbReference type="InterPro" id="IPR000073">
    <property type="entry name" value="AB_hydrolase_1"/>
</dbReference>
<feature type="active site" evidence="3">
    <location>
        <position position="340"/>
    </location>
</feature>
<evidence type="ECO:0000256" key="1">
    <source>
        <dbReference type="ARBA" id="ARBA00006886"/>
    </source>
</evidence>